<dbReference type="HOGENOM" id="CLU_2443780_0_0_1"/>
<accession>W1P997</accession>
<dbReference type="AlphaFoldDB" id="W1P997"/>
<feature type="region of interest" description="Disordered" evidence="1">
    <location>
        <begin position="1"/>
        <end position="23"/>
    </location>
</feature>
<evidence type="ECO:0000313" key="3">
    <source>
        <dbReference type="Proteomes" id="UP000017836"/>
    </source>
</evidence>
<protein>
    <submittedName>
        <fullName evidence="2">Uncharacterized protein</fullName>
    </submittedName>
</protein>
<evidence type="ECO:0000256" key="1">
    <source>
        <dbReference type="SAM" id="MobiDB-lite"/>
    </source>
</evidence>
<dbReference type="Gramene" id="ERN03570">
    <property type="protein sequence ID" value="ERN03570"/>
    <property type="gene ID" value="AMTR_s00042p00091970"/>
</dbReference>
<dbReference type="EMBL" id="KI394353">
    <property type="protein sequence ID" value="ERN03570.1"/>
    <property type="molecule type" value="Genomic_DNA"/>
</dbReference>
<keyword evidence="3" id="KW-1185">Reference proteome</keyword>
<organism evidence="2 3">
    <name type="scientific">Amborella trichopoda</name>
    <dbReference type="NCBI Taxonomy" id="13333"/>
    <lineage>
        <taxon>Eukaryota</taxon>
        <taxon>Viridiplantae</taxon>
        <taxon>Streptophyta</taxon>
        <taxon>Embryophyta</taxon>
        <taxon>Tracheophyta</taxon>
        <taxon>Spermatophyta</taxon>
        <taxon>Magnoliopsida</taxon>
        <taxon>Amborellales</taxon>
        <taxon>Amborellaceae</taxon>
        <taxon>Amborella</taxon>
    </lineage>
</organism>
<reference evidence="3" key="1">
    <citation type="journal article" date="2013" name="Science">
        <title>The Amborella genome and the evolution of flowering plants.</title>
        <authorList>
            <consortium name="Amborella Genome Project"/>
        </authorList>
    </citation>
    <scope>NUCLEOTIDE SEQUENCE [LARGE SCALE GENOMIC DNA]</scope>
</reference>
<name>W1P997_AMBTC</name>
<feature type="compositionally biased region" description="Basic and acidic residues" evidence="1">
    <location>
        <begin position="13"/>
        <end position="22"/>
    </location>
</feature>
<sequence length="90" mass="10028">MVAEINGGNGWKGDTESKEWQREKKKWRQQWAVHDSVRLVAHSRGLNFGWLSGAAKKKKEREAKVAKHGGRGGGDGQVGCCNEVAKVDRR</sequence>
<gene>
    <name evidence="2" type="ORF">AMTR_s00042p00091970</name>
</gene>
<evidence type="ECO:0000313" key="2">
    <source>
        <dbReference type="EMBL" id="ERN03570.1"/>
    </source>
</evidence>
<dbReference type="Proteomes" id="UP000017836">
    <property type="component" value="Unassembled WGS sequence"/>
</dbReference>
<proteinExistence type="predicted"/>